<evidence type="ECO:0000313" key="2">
    <source>
        <dbReference type="EMBL" id="MDT0648991.1"/>
    </source>
</evidence>
<dbReference type="EMBL" id="JAVRHP010000007">
    <property type="protein sequence ID" value="MDT0648991.1"/>
    <property type="molecule type" value="Genomic_DNA"/>
</dbReference>
<evidence type="ECO:0000259" key="1">
    <source>
        <dbReference type="Pfam" id="PF13683"/>
    </source>
</evidence>
<dbReference type="Proteomes" id="UP001248819">
    <property type="component" value="Unassembled WGS sequence"/>
</dbReference>
<reference evidence="2 3" key="1">
    <citation type="submission" date="2023-09" db="EMBL/GenBank/DDBJ databases">
        <authorList>
            <person name="Rey-Velasco X."/>
        </authorList>
    </citation>
    <scope>NUCLEOTIDE SEQUENCE [LARGE SCALE GENOMIC DNA]</scope>
    <source>
        <strain evidence="2 3">F297</strain>
    </source>
</reference>
<accession>A0ABU3CRS9</accession>
<comment type="caution">
    <text evidence="2">The sequence shown here is derived from an EMBL/GenBank/DDBJ whole genome shotgun (WGS) entry which is preliminary data.</text>
</comment>
<evidence type="ECO:0000313" key="3">
    <source>
        <dbReference type="Proteomes" id="UP001248819"/>
    </source>
</evidence>
<sequence length="54" mass="6321">MGGKAWENANAESLNGILKNEYINFSYMDITLTEVRKMIKRWFFFTTMSGQTVH</sequence>
<keyword evidence="3" id="KW-1185">Reference proteome</keyword>
<dbReference type="InterPro" id="IPR001584">
    <property type="entry name" value="Integrase_cat-core"/>
</dbReference>
<dbReference type="Pfam" id="PF13683">
    <property type="entry name" value="rve_3"/>
    <property type="match status" value="1"/>
</dbReference>
<dbReference type="RefSeq" id="WP_311483218.1">
    <property type="nucleotide sequence ID" value="NZ_JAVRHP010000007.1"/>
</dbReference>
<feature type="domain" description="Integrase catalytic" evidence="1">
    <location>
        <begin position="2"/>
        <end position="43"/>
    </location>
</feature>
<proteinExistence type="predicted"/>
<name>A0ABU3CRS9_9FLAO</name>
<protein>
    <submittedName>
        <fullName evidence="2">Integrase core domain-containing protein</fullName>
    </submittedName>
</protein>
<organism evidence="2 3">
    <name type="scientific">Autumnicola edwardsiae</name>
    <dbReference type="NCBI Taxonomy" id="3075594"/>
    <lineage>
        <taxon>Bacteria</taxon>
        <taxon>Pseudomonadati</taxon>
        <taxon>Bacteroidota</taxon>
        <taxon>Flavobacteriia</taxon>
        <taxon>Flavobacteriales</taxon>
        <taxon>Flavobacteriaceae</taxon>
        <taxon>Autumnicola</taxon>
    </lineage>
</organism>
<gene>
    <name evidence="2" type="ORF">RM529_02490</name>
</gene>